<evidence type="ECO:0000256" key="5">
    <source>
        <dbReference type="ARBA" id="ARBA00023204"/>
    </source>
</evidence>
<dbReference type="InterPro" id="IPR003717">
    <property type="entry name" value="RecO"/>
</dbReference>
<dbReference type="InterPro" id="IPR012340">
    <property type="entry name" value="NA-bd_OB-fold"/>
</dbReference>
<protein>
    <recommendedName>
        <fullName evidence="2 7">DNA repair protein RecO</fullName>
    </recommendedName>
    <alternativeName>
        <fullName evidence="6 7">Recombination protein O</fullName>
    </alternativeName>
</protein>
<dbReference type="AlphaFoldDB" id="A0AB73SXP5"/>
<dbReference type="Gene3D" id="6.20.220.20">
    <property type="entry name" value="Recombination protein O, zinc-binding domain"/>
    <property type="match status" value="1"/>
</dbReference>
<sequence>MGEKLALTGMVLLAVPIGENDKRVVILTKERGKISAFAKGARRQNSSLLAAANPFSFGTFYCYEGRSSYNLVQADIDQYFSELHTDFEGAYYGFYFLEFADFYSGENNDESQMLNLLYVSLRALVRGTPDHVLVRYIYELKAMVINGEYPQVFSCLECGREDGLAAYWPARESLVCSGCAAGQNGLLTLSGSTVYTLQYIISAPLNKLYSFTVTREVFTELKMVMERFRSRHIEKKFKSLEVLNTILREQ</sequence>
<dbReference type="Pfam" id="PF02565">
    <property type="entry name" value="RecO_C"/>
    <property type="match status" value="1"/>
</dbReference>
<dbReference type="InterPro" id="IPR042242">
    <property type="entry name" value="RecO_C"/>
</dbReference>
<dbReference type="SUPFAM" id="SSF50249">
    <property type="entry name" value="Nucleic acid-binding proteins"/>
    <property type="match status" value="1"/>
</dbReference>
<dbReference type="Proteomes" id="UP000245412">
    <property type="component" value="Unassembled WGS sequence"/>
</dbReference>
<dbReference type="GO" id="GO:0006302">
    <property type="term" value="P:double-strand break repair"/>
    <property type="evidence" value="ECO:0007669"/>
    <property type="project" value="TreeGrafter"/>
</dbReference>
<feature type="domain" description="DNA replication/recombination mediator RecO N-terminal" evidence="8">
    <location>
        <begin position="8"/>
        <end position="78"/>
    </location>
</feature>
<dbReference type="Gene3D" id="1.20.1440.120">
    <property type="entry name" value="Recombination protein O, C-terminal domain"/>
    <property type="match status" value="1"/>
</dbReference>
<keyword evidence="3 7" id="KW-0227">DNA damage</keyword>
<comment type="similarity">
    <text evidence="1 7">Belongs to the RecO family.</text>
</comment>
<dbReference type="Pfam" id="PF11967">
    <property type="entry name" value="RecO_N"/>
    <property type="match status" value="1"/>
</dbReference>
<accession>A0AB73SXP5</accession>
<dbReference type="InterPro" id="IPR037278">
    <property type="entry name" value="ARFGAP/RecO"/>
</dbReference>
<dbReference type="SUPFAM" id="SSF57863">
    <property type="entry name" value="ArfGap/RecO-like zinc finger"/>
    <property type="match status" value="1"/>
</dbReference>
<evidence type="ECO:0000256" key="4">
    <source>
        <dbReference type="ARBA" id="ARBA00023172"/>
    </source>
</evidence>
<reference evidence="9 10" key="1">
    <citation type="submission" date="2018-05" db="EMBL/GenBank/DDBJ databases">
        <authorList>
            <person name="Goeker M."/>
            <person name="Huntemann M."/>
            <person name="Clum A."/>
            <person name="Pillay M."/>
            <person name="Palaniappan K."/>
            <person name="Varghese N."/>
            <person name="Mikhailova N."/>
            <person name="Stamatis D."/>
            <person name="Reddy T."/>
            <person name="Daum C."/>
            <person name="Shapiro N."/>
            <person name="Ivanova N."/>
            <person name="Kyrpides N."/>
            <person name="Woyke T."/>
        </authorList>
    </citation>
    <scope>NUCLEOTIDE SEQUENCE [LARGE SCALE GENOMIC DNA]</scope>
    <source>
        <strain evidence="9 10">DSM 26524</strain>
    </source>
</reference>
<dbReference type="InterPro" id="IPR022572">
    <property type="entry name" value="DNA_rep/recomb_RecO_N"/>
</dbReference>
<evidence type="ECO:0000313" key="10">
    <source>
        <dbReference type="Proteomes" id="UP000245412"/>
    </source>
</evidence>
<dbReference type="PANTHER" id="PTHR33991:SF1">
    <property type="entry name" value="DNA REPAIR PROTEIN RECO"/>
    <property type="match status" value="1"/>
</dbReference>
<dbReference type="PANTHER" id="PTHR33991">
    <property type="entry name" value="DNA REPAIR PROTEIN RECO"/>
    <property type="match status" value="1"/>
</dbReference>
<keyword evidence="4 7" id="KW-0233">DNA recombination</keyword>
<dbReference type="GO" id="GO:0043590">
    <property type="term" value="C:bacterial nucleoid"/>
    <property type="evidence" value="ECO:0007669"/>
    <property type="project" value="TreeGrafter"/>
</dbReference>
<evidence type="ECO:0000256" key="6">
    <source>
        <dbReference type="ARBA" id="ARBA00033409"/>
    </source>
</evidence>
<evidence type="ECO:0000259" key="8">
    <source>
        <dbReference type="Pfam" id="PF11967"/>
    </source>
</evidence>
<dbReference type="GO" id="GO:0006310">
    <property type="term" value="P:DNA recombination"/>
    <property type="evidence" value="ECO:0007669"/>
    <property type="project" value="UniProtKB-UniRule"/>
</dbReference>
<name>A0AB73SXP5_9FIRM</name>
<evidence type="ECO:0000256" key="3">
    <source>
        <dbReference type="ARBA" id="ARBA00022763"/>
    </source>
</evidence>
<comment type="caution">
    <text evidence="9">The sequence shown here is derived from an EMBL/GenBank/DDBJ whole genome shotgun (WGS) entry which is preliminary data.</text>
</comment>
<dbReference type="NCBIfam" id="TIGR00613">
    <property type="entry name" value="reco"/>
    <property type="match status" value="1"/>
</dbReference>
<keyword evidence="10" id="KW-1185">Reference proteome</keyword>
<dbReference type="EMBL" id="QGGY01000021">
    <property type="protein sequence ID" value="PWJ72138.1"/>
    <property type="molecule type" value="Genomic_DNA"/>
</dbReference>
<evidence type="ECO:0000313" key="9">
    <source>
        <dbReference type="EMBL" id="PWJ72138.1"/>
    </source>
</evidence>
<comment type="function">
    <text evidence="7">Involved in DNA repair and RecF pathway recombination.</text>
</comment>
<dbReference type="RefSeq" id="WP_109748673.1">
    <property type="nucleotide sequence ID" value="NZ_CABJAT010000014.1"/>
</dbReference>
<keyword evidence="5 7" id="KW-0234">DNA repair</keyword>
<evidence type="ECO:0000256" key="2">
    <source>
        <dbReference type="ARBA" id="ARBA00021310"/>
    </source>
</evidence>
<proteinExistence type="inferred from homology"/>
<dbReference type="HAMAP" id="MF_00201">
    <property type="entry name" value="RecO"/>
    <property type="match status" value="1"/>
</dbReference>
<dbReference type="Gene3D" id="2.40.50.140">
    <property type="entry name" value="Nucleic acid-binding proteins"/>
    <property type="match status" value="1"/>
</dbReference>
<evidence type="ECO:0000256" key="7">
    <source>
        <dbReference type="HAMAP-Rule" id="MF_00201"/>
    </source>
</evidence>
<evidence type="ECO:0000256" key="1">
    <source>
        <dbReference type="ARBA" id="ARBA00007452"/>
    </source>
</evidence>
<organism evidence="9 10">
    <name type="scientific">Murimonas intestini</name>
    <dbReference type="NCBI Taxonomy" id="1337051"/>
    <lineage>
        <taxon>Bacteria</taxon>
        <taxon>Bacillati</taxon>
        <taxon>Bacillota</taxon>
        <taxon>Clostridia</taxon>
        <taxon>Lachnospirales</taxon>
        <taxon>Lachnospiraceae</taxon>
        <taxon>Murimonas</taxon>
    </lineage>
</organism>
<gene>
    <name evidence="7" type="primary">recO</name>
    <name evidence="9" type="ORF">C7383_1213</name>
</gene>